<feature type="compositionally biased region" description="Low complexity" evidence="2">
    <location>
        <begin position="143"/>
        <end position="158"/>
    </location>
</feature>
<dbReference type="InterPro" id="IPR037523">
    <property type="entry name" value="VOC_core"/>
</dbReference>
<sequence>MMRFDHVGLSVADLDAMTSWWCAALGLEVEFDFALEAVDLRGAMLLGPDGWRLELLHRVGNAAGLQAANPAEAALTRGYGHLALDVPDVDAAYADLLAAGASDRMTPRPSPEPGVRMAFVADPEGNLVELLDRTTSREGGFETVASATSSTTDSAPVVEEGALAPVSKPPTGVAPVGEPS</sequence>
<proteinExistence type="predicted"/>
<dbReference type="Gene3D" id="3.10.180.10">
    <property type="entry name" value="2,3-Dihydroxybiphenyl 1,2-Dioxygenase, domain 1"/>
    <property type="match status" value="1"/>
</dbReference>
<evidence type="ECO:0000313" key="4">
    <source>
        <dbReference type="EMBL" id="MBB6628194.1"/>
    </source>
</evidence>
<protein>
    <submittedName>
        <fullName evidence="4">VOC family protein</fullName>
    </submittedName>
</protein>
<evidence type="ECO:0000313" key="5">
    <source>
        <dbReference type="Proteomes" id="UP000523955"/>
    </source>
</evidence>
<name>A0A7X0RH34_9ACTN</name>
<feature type="region of interest" description="Disordered" evidence="2">
    <location>
        <begin position="138"/>
        <end position="180"/>
    </location>
</feature>
<reference evidence="4 5" key="1">
    <citation type="submission" date="2020-08" db="EMBL/GenBank/DDBJ databases">
        <authorList>
            <person name="Seo M.-J."/>
        </authorList>
    </citation>
    <scope>NUCLEOTIDE SEQUENCE [LARGE SCALE GENOMIC DNA]</scope>
    <source>
        <strain evidence="4 5">KIGAM211</strain>
    </source>
</reference>
<dbReference type="PANTHER" id="PTHR43048:SF5">
    <property type="entry name" value="BLR5325 PROTEIN"/>
    <property type="match status" value="1"/>
</dbReference>
<evidence type="ECO:0000256" key="2">
    <source>
        <dbReference type="SAM" id="MobiDB-lite"/>
    </source>
</evidence>
<keyword evidence="1" id="KW-0479">Metal-binding</keyword>
<dbReference type="PROSITE" id="PS51819">
    <property type="entry name" value="VOC"/>
    <property type="match status" value="1"/>
</dbReference>
<comment type="caution">
    <text evidence="4">The sequence shown here is derived from an EMBL/GenBank/DDBJ whole genome shotgun (WGS) entry which is preliminary data.</text>
</comment>
<dbReference type="InterPro" id="IPR004360">
    <property type="entry name" value="Glyas_Fos-R_dOase_dom"/>
</dbReference>
<dbReference type="Pfam" id="PF00903">
    <property type="entry name" value="Glyoxalase"/>
    <property type="match status" value="1"/>
</dbReference>
<dbReference type="InterPro" id="IPR051785">
    <property type="entry name" value="MMCE/EMCE_epimerase"/>
</dbReference>
<accession>A0A7X0RH34</accession>
<dbReference type="Proteomes" id="UP000523955">
    <property type="component" value="Unassembled WGS sequence"/>
</dbReference>
<gene>
    <name evidence="4" type="ORF">H5V45_12765</name>
</gene>
<dbReference type="EMBL" id="JACKXE010000001">
    <property type="protein sequence ID" value="MBB6628194.1"/>
    <property type="molecule type" value="Genomic_DNA"/>
</dbReference>
<dbReference type="AlphaFoldDB" id="A0A7X0RH34"/>
<evidence type="ECO:0000256" key="1">
    <source>
        <dbReference type="ARBA" id="ARBA00022723"/>
    </source>
</evidence>
<dbReference type="SUPFAM" id="SSF54593">
    <property type="entry name" value="Glyoxalase/Bleomycin resistance protein/Dihydroxybiphenyl dioxygenase"/>
    <property type="match status" value="1"/>
</dbReference>
<dbReference type="PANTHER" id="PTHR43048">
    <property type="entry name" value="METHYLMALONYL-COA EPIMERASE"/>
    <property type="match status" value="1"/>
</dbReference>
<feature type="domain" description="VOC" evidence="3">
    <location>
        <begin position="3"/>
        <end position="133"/>
    </location>
</feature>
<dbReference type="InterPro" id="IPR029068">
    <property type="entry name" value="Glyas_Bleomycin-R_OHBP_Dase"/>
</dbReference>
<dbReference type="GO" id="GO:0046491">
    <property type="term" value="P:L-methylmalonyl-CoA metabolic process"/>
    <property type="evidence" value="ECO:0007669"/>
    <property type="project" value="TreeGrafter"/>
</dbReference>
<keyword evidence="5" id="KW-1185">Reference proteome</keyword>
<evidence type="ECO:0000259" key="3">
    <source>
        <dbReference type="PROSITE" id="PS51819"/>
    </source>
</evidence>
<organism evidence="4 5">
    <name type="scientific">Nocardioides luti</name>
    <dbReference type="NCBI Taxonomy" id="2761101"/>
    <lineage>
        <taxon>Bacteria</taxon>
        <taxon>Bacillati</taxon>
        <taxon>Actinomycetota</taxon>
        <taxon>Actinomycetes</taxon>
        <taxon>Propionibacteriales</taxon>
        <taxon>Nocardioidaceae</taxon>
        <taxon>Nocardioides</taxon>
    </lineage>
</organism>
<dbReference type="GO" id="GO:0046872">
    <property type="term" value="F:metal ion binding"/>
    <property type="evidence" value="ECO:0007669"/>
    <property type="project" value="UniProtKB-KW"/>
</dbReference>
<dbReference type="GO" id="GO:0004493">
    <property type="term" value="F:methylmalonyl-CoA epimerase activity"/>
    <property type="evidence" value="ECO:0007669"/>
    <property type="project" value="TreeGrafter"/>
</dbReference>